<keyword evidence="1" id="KW-0812">Transmembrane</keyword>
<comment type="caution">
    <text evidence="2">The sequence shown here is derived from an EMBL/GenBank/DDBJ whole genome shotgun (WGS) entry which is preliminary data.</text>
</comment>
<proteinExistence type="predicted"/>
<evidence type="ECO:0000313" key="2">
    <source>
        <dbReference type="EMBL" id="STO17378.1"/>
    </source>
</evidence>
<keyword evidence="1" id="KW-1133">Transmembrane helix</keyword>
<dbReference type="InterPro" id="IPR025962">
    <property type="entry name" value="SdpI/YhfL"/>
</dbReference>
<name>A0A8G2HUX0_9ACTO</name>
<feature type="transmembrane region" description="Helical" evidence="1">
    <location>
        <begin position="66"/>
        <end position="85"/>
    </location>
</feature>
<sequence>MVEKIVICIVSLLAIAFGVLIVYCGNAMKAGRLRPNGLLGTRTEFTMKSENNWYIMQRKTARSTILLGYSMFLWVPVFCINHSALKSFFYFLC</sequence>
<dbReference type="Pfam" id="PF13630">
    <property type="entry name" value="SdpI"/>
    <property type="match status" value="1"/>
</dbReference>
<evidence type="ECO:0000256" key="1">
    <source>
        <dbReference type="SAM" id="Phobius"/>
    </source>
</evidence>
<dbReference type="RefSeq" id="WP_103759046.1">
    <property type="nucleotide sequence ID" value="NZ_JACHMA010000001.1"/>
</dbReference>
<feature type="transmembrane region" description="Helical" evidence="1">
    <location>
        <begin position="6"/>
        <end position="25"/>
    </location>
</feature>
<evidence type="ECO:0000313" key="3">
    <source>
        <dbReference type="Proteomes" id="UP000255284"/>
    </source>
</evidence>
<protein>
    <submittedName>
        <fullName evidence="2">Predicted integral membrane protein</fullName>
    </submittedName>
</protein>
<organism evidence="2 3">
    <name type="scientific">Mobiluncus mulieris</name>
    <dbReference type="NCBI Taxonomy" id="2052"/>
    <lineage>
        <taxon>Bacteria</taxon>
        <taxon>Bacillati</taxon>
        <taxon>Actinomycetota</taxon>
        <taxon>Actinomycetes</taxon>
        <taxon>Actinomycetales</taxon>
        <taxon>Actinomycetaceae</taxon>
        <taxon>Mobiluncus</taxon>
    </lineage>
</organism>
<gene>
    <name evidence="2" type="ORF">NCTC11819_01967</name>
</gene>
<dbReference type="Proteomes" id="UP000255284">
    <property type="component" value="Unassembled WGS sequence"/>
</dbReference>
<dbReference type="GeneID" id="95082798"/>
<accession>A0A8G2HUX0</accession>
<reference evidence="2 3" key="1">
    <citation type="submission" date="2018-06" db="EMBL/GenBank/DDBJ databases">
        <authorList>
            <consortium name="Pathogen Informatics"/>
            <person name="Doyle S."/>
        </authorList>
    </citation>
    <scope>NUCLEOTIDE SEQUENCE [LARGE SCALE GENOMIC DNA]</scope>
    <source>
        <strain evidence="2 3">NCTC11819</strain>
    </source>
</reference>
<keyword evidence="1" id="KW-0472">Membrane</keyword>
<dbReference type="EMBL" id="UGGQ01000006">
    <property type="protein sequence ID" value="STO17378.1"/>
    <property type="molecule type" value="Genomic_DNA"/>
</dbReference>
<dbReference type="AlphaFoldDB" id="A0A8G2HUX0"/>